<name>A0ACB9GAP9_CICIN</name>
<dbReference type="EMBL" id="CM042010">
    <property type="protein sequence ID" value="KAI3780495.1"/>
    <property type="molecule type" value="Genomic_DNA"/>
</dbReference>
<keyword evidence="2" id="KW-1185">Reference proteome</keyword>
<organism evidence="1 2">
    <name type="scientific">Cichorium intybus</name>
    <name type="common">Chicory</name>
    <dbReference type="NCBI Taxonomy" id="13427"/>
    <lineage>
        <taxon>Eukaryota</taxon>
        <taxon>Viridiplantae</taxon>
        <taxon>Streptophyta</taxon>
        <taxon>Embryophyta</taxon>
        <taxon>Tracheophyta</taxon>
        <taxon>Spermatophyta</taxon>
        <taxon>Magnoliopsida</taxon>
        <taxon>eudicotyledons</taxon>
        <taxon>Gunneridae</taxon>
        <taxon>Pentapetalae</taxon>
        <taxon>asterids</taxon>
        <taxon>campanulids</taxon>
        <taxon>Asterales</taxon>
        <taxon>Asteraceae</taxon>
        <taxon>Cichorioideae</taxon>
        <taxon>Cichorieae</taxon>
        <taxon>Cichoriinae</taxon>
        <taxon>Cichorium</taxon>
    </lineage>
</organism>
<comment type="caution">
    <text evidence="1">The sequence shown here is derived from an EMBL/GenBank/DDBJ whole genome shotgun (WGS) entry which is preliminary data.</text>
</comment>
<reference evidence="1 2" key="2">
    <citation type="journal article" date="2022" name="Mol. Ecol. Resour.">
        <title>The genomes of chicory, endive, great burdock and yacon provide insights into Asteraceae paleo-polyploidization history and plant inulin production.</title>
        <authorList>
            <person name="Fan W."/>
            <person name="Wang S."/>
            <person name="Wang H."/>
            <person name="Wang A."/>
            <person name="Jiang F."/>
            <person name="Liu H."/>
            <person name="Zhao H."/>
            <person name="Xu D."/>
            <person name="Zhang Y."/>
        </authorList>
    </citation>
    <scope>NUCLEOTIDE SEQUENCE [LARGE SCALE GENOMIC DNA]</scope>
    <source>
        <strain evidence="2">cv. Punajuju</strain>
        <tissue evidence="1">Leaves</tissue>
    </source>
</reference>
<reference evidence="2" key="1">
    <citation type="journal article" date="2022" name="Mol. Ecol. Resour.">
        <title>The genomes of chicory, endive, great burdock and yacon provide insights into Asteraceae palaeo-polyploidization history and plant inulin production.</title>
        <authorList>
            <person name="Fan W."/>
            <person name="Wang S."/>
            <person name="Wang H."/>
            <person name="Wang A."/>
            <person name="Jiang F."/>
            <person name="Liu H."/>
            <person name="Zhao H."/>
            <person name="Xu D."/>
            <person name="Zhang Y."/>
        </authorList>
    </citation>
    <scope>NUCLEOTIDE SEQUENCE [LARGE SCALE GENOMIC DNA]</scope>
    <source>
        <strain evidence="2">cv. Punajuju</strain>
    </source>
</reference>
<protein>
    <submittedName>
        <fullName evidence="1">Uncharacterized protein</fullName>
    </submittedName>
</protein>
<gene>
    <name evidence="1" type="ORF">L2E82_10476</name>
</gene>
<accession>A0ACB9GAP9</accession>
<evidence type="ECO:0000313" key="2">
    <source>
        <dbReference type="Proteomes" id="UP001055811"/>
    </source>
</evidence>
<evidence type="ECO:0000313" key="1">
    <source>
        <dbReference type="EMBL" id="KAI3780495.1"/>
    </source>
</evidence>
<proteinExistence type="predicted"/>
<sequence length="84" mass="9437">MRFSDSLVSSPKTPTYEQEEAFNSLEFSSGDHTTHGSMDDMFLEDLNPCLTLFAKSNSKEIGYASPRIRSNSRWIANMATLPTQ</sequence>
<dbReference type="Proteomes" id="UP001055811">
    <property type="component" value="Linkage Group LG02"/>
</dbReference>